<dbReference type="GO" id="GO:0006364">
    <property type="term" value="P:rRNA processing"/>
    <property type="evidence" value="ECO:0007669"/>
    <property type="project" value="UniProtKB-KW"/>
</dbReference>
<dbReference type="GO" id="GO:0000177">
    <property type="term" value="C:cytoplasmic exosome (RNase complex)"/>
    <property type="evidence" value="ECO:0007669"/>
    <property type="project" value="TreeGrafter"/>
</dbReference>
<protein>
    <recommendedName>
        <fullName evidence="6">Exoribonuclease phosphorolytic domain-containing protein</fullName>
    </recommendedName>
</protein>
<evidence type="ECO:0000256" key="5">
    <source>
        <dbReference type="ARBA" id="ARBA00023242"/>
    </source>
</evidence>
<dbReference type="InterPro" id="IPR001247">
    <property type="entry name" value="ExoRNase_PH_dom1"/>
</dbReference>
<dbReference type="GO" id="GO:0071051">
    <property type="term" value="P:poly(A)-dependent snoRNA 3'-end processing"/>
    <property type="evidence" value="ECO:0007669"/>
    <property type="project" value="TreeGrafter"/>
</dbReference>
<dbReference type="GO" id="GO:0016075">
    <property type="term" value="P:rRNA catabolic process"/>
    <property type="evidence" value="ECO:0007669"/>
    <property type="project" value="TreeGrafter"/>
</dbReference>
<keyword evidence="3" id="KW-0698">rRNA processing</keyword>
<dbReference type="EMBL" id="CP051139">
    <property type="protein sequence ID" value="QIW95935.1"/>
    <property type="molecule type" value="Genomic_DNA"/>
</dbReference>
<dbReference type="PANTHER" id="PTHR11953">
    <property type="entry name" value="EXOSOME COMPLEX COMPONENT"/>
    <property type="match status" value="1"/>
</dbReference>
<dbReference type="OrthoDB" id="27298at2759"/>
<dbReference type="Pfam" id="PF01138">
    <property type="entry name" value="RNase_PH"/>
    <property type="match status" value="1"/>
</dbReference>
<name>A0A6H0XMK1_9PEZI</name>
<dbReference type="InterPro" id="IPR020568">
    <property type="entry name" value="Ribosomal_Su5_D2-typ_SF"/>
</dbReference>
<organism evidence="7 8">
    <name type="scientific">Peltaster fructicola</name>
    <dbReference type="NCBI Taxonomy" id="286661"/>
    <lineage>
        <taxon>Eukaryota</taxon>
        <taxon>Fungi</taxon>
        <taxon>Dikarya</taxon>
        <taxon>Ascomycota</taxon>
        <taxon>Pezizomycotina</taxon>
        <taxon>Dothideomycetes</taxon>
        <taxon>Dothideomycetes incertae sedis</taxon>
        <taxon>Peltaster</taxon>
    </lineage>
</organism>
<gene>
    <name evidence="7" type="ORF">AMS68_001453</name>
</gene>
<dbReference type="GO" id="GO:0000176">
    <property type="term" value="C:nuclear exosome (RNase complex)"/>
    <property type="evidence" value="ECO:0007669"/>
    <property type="project" value="TreeGrafter"/>
</dbReference>
<evidence type="ECO:0000259" key="6">
    <source>
        <dbReference type="Pfam" id="PF01138"/>
    </source>
</evidence>
<dbReference type="GO" id="GO:0005730">
    <property type="term" value="C:nucleolus"/>
    <property type="evidence" value="ECO:0007669"/>
    <property type="project" value="TreeGrafter"/>
</dbReference>
<keyword evidence="5" id="KW-0539">Nucleus</keyword>
<dbReference type="GO" id="GO:0003723">
    <property type="term" value="F:RNA binding"/>
    <property type="evidence" value="ECO:0007669"/>
    <property type="project" value="TreeGrafter"/>
</dbReference>
<dbReference type="InterPro" id="IPR050080">
    <property type="entry name" value="RNase_PH"/>
</dbReference>
<evidence type="ECO:0000256" key="2">
    <source>
        <dbReference type="ARBA" id="ARBA00006678"/>
    </source>
</evidence>
<comment type="subcellular location">
    <subcellularLocation>
        <location evidence="1">Nucleus</location>
    </subcellularLocation>
</comment>
<dbReference type="SUPFAM" id="SSF55666">
    <property type="entry name" value="Ribonuclease PH domain 2-like"/>
    <property type="match status" value="1"/>
</dbReference>
<evidence type="ECO:0000313" key="7">
    <source>
        <dbReference type="EMBL" id="QIW95935.1"/>
    </source>
</evidence>
<dbReference type="InterPro" id="IPR036345">
    <property type="entry name" value="ExoRNase_PH_dom2_sf"/>
</dbReference>
<dbReference type="Gene3D" id="3.30.230.70">
    <property type="entry name" value="GHMP Kinase, N-terminal domain"/>
    <property type="match status" value="1"/>
</dbReference>
<reference evidence="7 8" key="1">
    <citation type="journal article" date="2016" name="Sci. Rep.">
        <title>Peltaster fructicola genome reveals evolution from an invasive phytopathogen to an ectophytic parasite.</title>
        <authorList>
            <person name="Xu C."/>
            <person name="Chen H."/>
            <person name="Gleason M.L."/>
            <person name="Xu J.R."/>
            <person name="Liu H."/>
            <person name="Zhang R."/>
            <person name="Sun G."/>
        </authorList>
    </citation>
    <scope>NUCLEOTIDE SEQUENCE [LARGE SCALE GENOMIC DNA]</scope>
    <source>
        <strain evidence="7 8">LNHT1506</strain>
    </source>
</reference>
<dbReference type="SUPFAM" id="SSF54211">
    <property type="entry name" value="Ribosomal protein S5 domain 2-like"/>
    <property type="match status" value="1"/>
</dbReference>
<dbReference type="PANTHER" id="PTHR11953:SF1">
    <property type="entry name" value="EXOSOME COMPLEX COMPONENT RRP46"/>
    <property type="match status" value="1"/>
</dbReference>
<evidence type="ECO:0000256" key="1">
    <source>
        <dbReference type="ARBA" id="ARBA00004123"/>
    </source>
</evidence>
<dbReference type="GO" id="GO:0071028">
    <property type="term" value="P:nuclear mRNA surveillance"/>
    <property type="evidence" value="ECO:0007669"/>
    <property type="project" value="TreeGrafter"/>
</dbReference>
<evidence type="ECO:0000256" key="3">
    <source>
        <dbReference type="ARBA" id="ARBA00022552"/>
    </source>
</evidence>
<dbReference type="GO" id="GO:0034475">
    <property type="term" value="P:U4 snRNA 3'-end processing"/>
    <property type="evidence" value="ECO:0007669"/>
    <property type="project" value="TreeGrafter"/>
</dbReference>
<dbReference type="CDD" id="cd11372">
    <property type="entry name" value="RNase_PH_RRP46"/>
    <property type="match status" value="1"/>
</dbReference>
<sequence>MIPQVDFHPLTRADGSTTYSDQLFSILAGVNGPVEVQRRDELPEEAAVEVNIRPLAGIGGPRERWLEDVVHSVLKNIVLVHLYPRSLVQVTLQITKEPNSTINKGKGDVAILPALVNAAFLGLLDAGLPLRTTSAATLIAINNNNELVIDPTSKQANSCSSIHALAYDLSGALLLNESIGNFDIDHWKIVTERAREICLGAFESGTDEVMRGTDIVADSWLRQALQEKVRDATAHRGAS</sequence>
<comment type="similarity">
    <text evidence="2">Belongs to the RNase PH family.</text>
</comment>
<evidence type="ECO:0000313" key="8">
    <source>
        <dbReference type="Proteomes" id="UP000503462"/>
    </source>
</evidence>
<dbReference type="InterPro" id="IPR027408">
    <property type="entry name" value="PNPase/RNase_PH_dom_sf"/>
</dbReference>
<accession>A0A6H0XMK1</accession>
<proteinExistence type="inferred from homology"/>
<keyword evidence="4" id="KW-0271">Exosome</keyword>
<keyword evidence="8" id="KW-1185">Reference proteome</keyword>
<feature type="domain" description="Exoribonuclease phosphorolytic" evidence="6">
    <location>
        <begin position="10"/>
        <end position="129"/>
    </location>
</feature>
<dbReference type="Proteomes" id="UP000503462">
    <property type="component" value="Chromosome 1"/>
</dbReference>
<dbReference type="AlphaFoldDB" id="A0A6H0XMK1"/>
<evidence type="ECO:0000256" key="4">
    <source>
        <dbReference type="ARBA" id="ARBA00022835"/>
    </source>
</evidence>